<gene>
    <name evidence="2" type="ORF">GJB61_19470</name>
</gene>
<organism evidence="2 3">
    <name type="scientific">Paenibacillus monticola</name>
    <dbReference type="NCBI Taxonomy" id="2666075"/>
    <lineage>
        <taxon>Bacteria</taxon>
        <taxon>Bacillati</taxon>
        <taxon>Bacillota</taxon>
        <taxon>Bacilli</taxon>
        <taxon>Bacillales</taxon>
        <taxon>Paenibacillaceae</taxon>
        <taxon>Paenibacillus</taxon>
    </lineage>
</organism>
<feature type="region of interest" description="Disordered" evidence="1">
    <location>
        <begin position="1"/>
        <end position="56"/>
    </location>
</feature>
<sequence>MPKNSADPKKDPADNRADQKNNQQKNGYTKDEKEMLNINKADDYVPSINGISKNKI</sequence>
<comment type="caution">
    <text evidence="2">The sequence shown here is derived from an EMBL/GenBank/DDBJ whole genome shotgun (WGS) entry which is preliminary data.</text>
</comment>
<proteinExistence type="predicted"/>
<dbReference type="EMBL" id="WJXB01000007">
    <property type="protein sequence ID" value="MRN55164.1"/>
    <property type="molecule type" value="Genomic_DNA"/>
</dbReference>
<reference evidence="2 3" key="1">
    <citation type="submission" date="2019-11" db="EMBL/GenBank/DDBJ databases">
        <title>Paenibacillus monticola sp. nov., a novel PGPR strain isolated from mountain sample in China.</title>
        <authorList>
            <person name="Zhao Q."/>
            <person name="Li H.-P."/>
            <person name="Zhang J.-L."/>
        </authorList>
    </citation>
    <scope>NUCLEOTIDE SEQUENCE [LARGE SCALE GENOMIC DNA]</scope>
    <source>
        <strain evidence="2 3">LC-T2</strain>
    </source>
</reference>
<feature type="compositionally biased region" description="Basic and acidic residues" evidence="1">
    <location>
        <begin position="28"/>
        <end position="43"/>
    </location>
</feature>
<name>A0A7X2L375_9BACL</name>
<protein>
    <submittedName>
        <fullName evidence="2">Uncharacterized protein</fullName>
    </submittedName>
</protein>
<dbReference type="Proteomes" id="UP000463051">
    <property type="component" value="Unassembled WGS sequence"/>
</dbReference>
<evidence type="ECO:0000256" key="1">
    <source>
        <dbReference type="SAM" id="MobiDB-lite"/>
    </source>
</evidence>
<dbReference type="AlphaFoldDB" id="A0A7X2L375"/>
<keyword evidence="3" id="KW-1185">Reference proteome</keyword>
<feature type="compositionally biased region" description="Basic and acidic residues" evidence="1">
    <location>
        <begin position="1"/>
        <end position="19"/>
    </location>
</feature>
<dbReference type="RefSeq" id="WP_154120664.1">
    <property type="nucleotide sequence ID" value="NZ_WJXB01000007.1"/>
</dbReference>
<evidence type="ECO:0000313" key="2">
    <source>
        <dbReference type="EMBL" id="MRN55164.1"/>
    </source>
</evidence>
<evidence type="ECO:0000313" key="3">
    <source>
        <dbReference type="Proteomes" id="UP000463051"/>
    </source>
</evidence>
<accession>A0A7X2L375</accession>